<evidence type="ECO:0000256" key="3">
    <source>
        <dbReference type="ARBA" id="ARBA00022505"/>
    </source>
</evidence>
<keyword evidence="5" id="KW-0460">Magnesium</keyword>
<dbReference type="InterPro" id="IPR036135">
    <property type="entry name" value="MoeA_linker/N_sf"/>
</dbReference>
<name>A0A927MYW7_9ACTN</name>
<keyword evidence="5" id="KW-0501">Molybdenum cofactor biosynthesis</keyword>
<dbReference type="InterPro" id="IPR036425">
    <property type="entry name" value="MoaB/Mog-like_dom_sf"/>
</dbReference>
<comment type="pathway">
    <text evidence="5">Cofactor biosynthesis; molybdopterin biosynthesis.</text>
</comment>
<keyword evidence="5" id="KW-0479">Metal-binding</keyword>
<feature type="domain" description="MoaB/Mog" evidence="7">
    <location>
        <begin position="192"/>
        <end position="334"/>
    </location>
</feature>
<dbReference type="RefSeq" id="WP_192750083.1">
    <property type="nucleotide sequence ID" value="NZ_BAABJL010000035.1"/>
</dbReference>
<dbReference type="SMART" id="SM00852">
    <property type="entry name" value="MoCF_biosynth"/>
    <property type="match status" value="1"/>
</dbReference>
<dbReference type="SUPFAM" id="SSF53218">
    <property type="entry name" value="Molybdenum cofactor biosynthesis proteins"/>
    <property type="match status" value="1"/>
</dbReference>
<dbReference type="EC" id="2.10.1.1" evidence="5"/>
<dbReference type="AlphaFoldDB" id="A0A927MYW7"/>
<evidence type="ECO:0000256" key="1">
    <source>
        <dbReference type="ARBA" id="ARBA00002901"/>
    </source>
</evidence>
<dbReference type="Pfam" id="PF00994">
    <property type="entry name" value="MoCF_biosynth"/>
    <property type="match status" value="1"/>
</dbReference>
<comment type="similarity">
    <text evidence="2 5">Belongs to the MoeA family.</text>
</comment>
<comment type="caution">
    <text evidence="8">The sequence shown here is derived from an EMBL/GenBank/DDBJ whole genome shotgun (WGS) entry which is preliminary data.</text>
</comment>
<evidence type="ECO:0000256" key="2">
    <source>
        <dbReference type="ARBA" id="ARBA00010763"/>
    </source>
</evidence>
<dbReference type="InterPro" id="IPR005110">
    <property type="entry name" value="MoeA_linker/N"/>
</dbReference>
<dbReference type="GO" id="GO:0046872">
    <property type="term" value="F:metal ion binding"/>
    <property type="evidence" value="ECO:0007669"/>
    <property type="project" value="UniProtKB-UniRule"/>
</dbReference>
<dbReference type="PANTHER" id="PTHR10192:SF5">
    <property type="entry name" value="GEPHYRIN"/>
    <property type="match status" value="1"/>
</dbReference>
<dbReference type="GO" id="GO:0005829">
    <property type="term" value="C:cytosol"/>
    <property type="evidence" value="ECO:0007669"/>
    <property type="project" value="TreeGrafter"/>
</dbReference>
<sequence length="410" mass="42305">MTFTAHLSEDAPRRTGTPPRPPAEGVPWLEARNAAHAAPDPLPARRVDLESAAGLTLAEPIDTPVALPAFDTAAMDGFAVAGDGPWQVVGRASAGEVWSGHLAAGDAVVISTGAQVPRGADAVLPVEQAHRDGDRVSGRPQPSRTHIRRRGEDAPAGRRLAEAGVRIGPALLGLAATCGRDALTVRPRPRVLLLVTGDELRNHGVSGGGQVRDAIGPTLGPLVHELGGEVTGRRYVPDRPVGLLAKELGTSADPGREADVVIVSGSTSVGETDQLRQALHSCAARWIVDTVACRPGHPQILARLPDGRWLVGLPGNPFAALASAYTLVAPLLAGLAGRSLPGLPLAAVTGDVRPARGLTRLLPVTWDGACARIMSGHRAAFLHGAALADALAALPPDWTPGAPAPLVLLR</sequence>
<organism evidence="8 9">
    <name type="scientific">Actinopolymorpha pittospori</name>
    <dbReference type="NCBI Taxonomy" id="648752"/>
    <lineage>
        <taxon>Bacteria</taxon>
        <taxon>Bacillati</taxon>
        <taxon>Actinomycetota</taxon>
        <taxon>Actinomycetes</taxon>
        <taxon>Propionibacteriales</taxon>
        <taxon>Actinopolymorphaceae</taxon>
        <taxon>Actinopolymorpha</taxon>
    </lineage>
</organism>
<feature type="region of interest" description="Disordered" evidence="6">
    <location>
        <begin position="126"/>
        <end position="157"/>
    </location>
</feature>
<comment type="catalytic activity">
    <reaction evidence="4">
        <text>adenylyl-molybdopterin + molybdate = Mo-molybdopterin + AMP + H(+)</text>
        <dbReference type="Rhea" id="RHEA:35047"/>
        <dbReference type="ChEBI" id="CHEBI:15378"/>
        <dbReference type="ChEBI" id="CHEBI:36264"/>
        <dbReference type="ChEBI" id="CHEBI:62727"/>
        <dbReference type="ChEBI" id="CHEBI:71302"/>
        <dbReference type="ChEBI" id="CHEBI:456215"/>
        <dbReference type="EC" id="2.10.1.1"/>
    </reaction>
</comment>
<evidence type="ECO:0000256" key="5">
    <source>
        <dbReference type="RuleBase" id="RU365090"/>
    </source>
</evidence>
<dbReference type="GO" id="GO:0061599">
    <property type="term" value="F:molybdopterin molybdotransferase activity"/>
    <property type="evidence" value="ECO:0007669"/>
    <property type="project" value="UniProtKB-UniRule"/>
</dbReference>
<dbReference type="InterPro" id="IPR001453">
    <property type="entry name" value="MoaB/Mog_dom"/>
</dbReference>
<feature type="compositionally biased region" description="Basic and acidic residues" evidence="6">
    <location>
        <begin position="128"/>
        <end position="137"/>
    </location>
</feature>
<dbReference type="Gene3D" id="3.90.105.10">
    <property type="entry name" value="Molybdopterin biosynthesis moea protein, domain 2"/>
    <property type="match status" value="1"/>
</dbReference>
<dbReference type="Gene3D" id="2.170.190.11">
    <property type="entry name" value="Molybdopterin biosynthesis moea protein, domain 3"/>
    <property type="match status" value="1"/>
</dbReference>
<evidence type="ECO:0000256" key="6">
    <source>
        <dbReference type="SAM" id="MobiDB-lite"/>
    </source>
</evidence>
<keyword evidence="5 8" id="KW-0808">Transferase</keyword>
<dbReference type="Gene3D" id="2.40.340.10">
    <property type="entry name" value="MoeA, C-terminal, domain IV"/>
    <property type="match status" value="1"/>
</dbReference>
<comment type="function">
    <text evidence="1 5">Catalyzes the insertion of molybdate into adenylated molybdopterin with the concomitant release of AMP.</text>
</comment>
<evidence type="ECO:0000256" key="4">
    <source>
        <dbReference type="ARBA" id="ARBA00047317"/>
    </source>
</evidence>
<feature type="region of interest" description="Disordered" evidence="6">
    <location>
        <begin position="1"/>
        <end position="26"/>
    </location>
</feature>
<protein>
    <recommendedName>
        <fullName evidence="5">Molybdopterin molybdenumtransferase</fullName>
        <ecNumber evidence="5">2.10.1.1</ecNumber>
    </recommendedName>
</protein>
<dbReference type="SUPFAM" id="SSF63882">
    <property type="entry name" value="MoeA N-terminal region -like"/>
    <property type="match status" value="1"/>
</dbReference>
<dbReference type="Gene3D" id="3.40.980.10">
    <property type="entry name" value="MoaB/Mog-like domain"/>
    <property type="match status" value="1"/>
</dbReference>
<evidence type="ECO:0000313" key="8">
    <source>
        <dbReference type="EMBL" id="MBE1605862.1"/>
    </source>
</evidence>
<comment type="cofactor">
    <cofactor evidence="5">
        <name>Mg(2+)</name>
        <dbReference type="ChEBI" id="CHEBI:18420"/>
    </cofactor>
</comment>
<proteinExistence type="inferred from homology"/>
<keyword evidence="9" id="KW-1185">Reference proteome</keyword>
<accession>A0A927MYW7</accession>
<gene>
    <name evidence="8" type="ORF">HEB94_002710</name>
</gene>
<dbReference type="CDD" id="cd00887">
    <property type="entry name" value="MoeA"/>
    <property type="match status" value="1"/>
</dbReference>
<evidence type="ECO:0000313" key="9">
    <source>
        <dbReference type="Proteomes" id="UP000638648"/>
    </source>
</evidence>
<dbReference type="InterPro" id="IPR038987">
    <property type="entry name" value="MoeA-like"/>
</dbReference>
<dbReference type="Proteomes" id="UP000638648">
    <property type="component" value="Unassembled WGS sequence"/>
</dbReference>
<dbReference type="GO" id="GO:0006777">
    <property type="term" value="P:Mo-molybdopterin cofactor biosynthetic process"/>
    <property type="evidence" value="ECO:0007669"/>
    <property type="project" value="UniProtKB-UniRule"/>
</dbReference>
<reference evidence="8" key="1">
    <citation type="submission" date="2020-10" db="EMBL/GenBank/DDBJ databases">
        <title>Sequencing the genomes of 1000 actinobacteria strains.</title>
        <authorList>
            <person name="Klenk H.-P."/>
        </authorList>
    </citation>
    <scope>NUCLEOTIDE SEQUENCE</scope>
    <source>
        <strain evidence="8">DSM 45354</strain>
    </source>
</reference>
<dbReference type="PANTHER" id="PTHR10192">
    <property type="entry name" value="MOLYBDOPTERIN BIOSYNTHESIS PROTEIN"/>
    <property type="match status" value="1"/>
</dbReference>
<dbReference type="Pfam" id="PF03453">
    <property type="entry name" value="MoeA_N"/>
    <property type="match status" value="1"/>
</dbReference>
<dbReference type="EMBL" id="JADBEM010000001">
    <property type="protein sequence ID" value="MBE1605862.1"/>
    <property type="molecule type" value="Genomic_DNA"/>
</dbReference>
<keyword evidence="3 5" id="KW-0500">Molybdenum</keyword>
<dbReference type="InterPro" id="IPR036688">
    <property type="entry name" value="MoeA_C_domain_IV_sf"/>
</dbReference>
<evidence type="ECO:0000259" key="7">
    <source>
        <dbReference type="SMART" id="SM00852"/>
    </source>
</evidence>